<feature type="domain" description="EF-hand" evidence="6">
    <location>
        <begin position="47"/>
        <end position="82"/>
    </location>
</feature>
<dbReference type="PROSITE" id="PS00018">
    <property type="entry name" value="EF_HAND_1"/>
    <property type="match status" value="3"/>
</dbReference>
<dbReference type="GO" id="GO:0005509">
    <property type="term" value="F:calcium ion binding"/>
    <property type="evidence" value="ECO:0007669"/>
    <property type="project" value="InterPro"/>
</dbReference>
<name>A0A196S7V4_BLAHN</name>
<evidence type="ECO:0000259" key="6">
    <source>
        <dbReference type="PROSITE" id="PS50222"/>
    </source>
</evidence>
<comment type="subcellular location">
    <subcellularLocation>
        <location evidence="1">Cytoplasm</location>
    </subcellularLocation>
</comment>
<dbReference type="Pfam" id="PF13499">
    <property type="entry name" value="EF-hand_7"/>
    <property type="match status" value="2"/>
</dbReference>
<proteinExistence type="predicted"/>
<keyword evidence="2" id="KW-0963">Cytoplasm</keyword>
<evidence type="ECO:0000256" key="2">
    <source>
        <dbReference type="ARBA" id="ARBA00022490"/>
    </source>
</evidence>
<sequence>MSTPWRSVCKECQGTIVSADGTLTEICPYCKAKLMPDAVPSGEKGTHAERDAYYLYNMVDFNRNGKLDSKELQTALNYGGLQFSLPTVNILLSKHDRNRQGQIDFSEFKSLLDEVWRWKDAFDFFDTDKSGSIDFQELQQALARIGIALSPTTFQTVFFSSDTDRSGSISMDEFIKLVTELQLSQIKYTSLNRDKDGRVELSYDAFVDLIFSIRS</sequence>
<dbReference type="AlphaFoldDB" id="A0A196S7V4"/>
<dbReference type="InterPro" id="IPR018247">
    <property type="entry name" value="EF_Hand_1_Ca_BS"/>
</dbReference>
<feature type="domain" description="EF-hand" evidence="6">
    <location>
        <begin position="117"/>
        <end position="148"/>
    </location>
</feature>
<dbReference type="PANTHER" id="PTHR46212">
    <property type="entry name" value="PEFLIN"/>
    <property type="match status" value="1"/>
</dbReference>
<dbReference type="Proteomes" id="UP000078348">
    <property type="component" value="Unassembled WGS sequence"/>
</dbReference>
<accession>A0A196S7V4</accession>
<keyword evidence="4" id="KW-0677">Repeat</keyword>
<dbReference type="SMART" id="SM00054">
    <property type="entry name" value="EFh"/>
    <property type="match status" value="3"/>
</dbReference>
<dbReference type="GO" id="GO:0005737">
    <property type="term" value="C:cytoplasm"/>
    <property type="evidence" value="ECO:0007669"/>
    <property type="project" value="UniProtKB-SubCell"/>
</dbReference>
<keyword evidence="3" id="KW-0479">Metal-binding</keyword>
<dbReference type="GO" id="GO:0048306">
    <property type="term" value="F:calcium-dependent protein binding"/>
    <property type="evidence" value="ECO:0007669"/>
    <property type="project" value="UniProtKB-ARBA"/>
</dbReference>
<keyword evidence="5" id="KW-0106">Calcium</keyword>
<gene>
    <name evidence="7" type="ORF">AV274_5201</name>
</gene>
<protein>
    <submittedName>
        <fullName evidence="7">EF-hand protein</fullName>
    </submittedName>
</protein>
<organism evidence="7 8">
    <name type="scientific">Blastocystis sp. subtype 1 (strain ATCC 50177 / NandII)</name>
    <dbReference type="NCBI Taxonomy" id="478820"/>
    <lineage>
        <taxon>Eukaryota</taxon>
        <taxon>Sar</taxon>
        <taxon>Stramenopiles</taxon>
        <taxon>Bigyra</taxon>
        <taxon>Opalozoa</taxon>
        <taxon>Opalinata</taxon>
        <taxon>Blastocystidae</taxon>
        <taxon>Blastocystis</taxon>
    </lineage>
</organism>
<evidence type="ECO:0000256" key="5">
    <source>
        <dbReference type="ARBA" id="ARBA00022837"/>
    </source>
</evidence>
<dbReference type="Gene3D" id="1.10.238.10">
    <property type="entry name" value="EF-hand"/>
    <property type="match status" value="1"/>
</dbReference>
<dbReference type="PANTHER" id="PTHR46212:SF3">
    <property type="entry name" value="GH27120P"/>
    <property type="match status" value="1"/>
</dbReference>
<evidence type="ECO:0000313" key="7">
    <source>
        <dbReference type="EMBL" id="OAO13118.1"/>
    </source>
</evidence>
<evidence type="ECO:0000256" key="4">
    <source>
        <dbReference type="ARBA" id="ARBA00022737"/>
    </source>
</evidence>
<evidence type="ECO:0000256" key="3">
    <source>
        <dbReference type="ARBA" id="ARBA00022723"/>
    </source>
</evidence>
<evidence type="ECO:0000313" key="8">
    <source>
        <dbReference type="Proteomes" id="UP000078348"/>
    </source>
</evidence>
<dbReference type="STRING" id="478820.A0A196S7V4"/>
<dbReference type="OrthoDB" id="191686at2759"/>
<feature type="domain" description="EF-hand" evidence="6">
    <location>
        <begin position="149"/>
        <end position="184"/>
    </location>
</feature>
<dbReference type="PROSITE" id="PS50222">
    <property type="entry name" value="EF_HAND_2"/>
    <property type="match status" value="3"/>
</dbReference>
<dbReference type="EMBL" id="LXWW01000460">
    <property type="protein sequence ID" value="OAO13118.1"/>
    <property type="molecule type" value="Genomic_DNA"/>
</dbReference>
<dbReference type="SUPFAM" id="SSF47473">
    <property type="entry name" value="EF-hand"/>
    <property type="match status" value="1"/>
</dbReference>
<keyword evidence="8" id="KW-1185">Reference proteome</keyword>
<dbReference type="InterPro" id="IPR051426">
    <property type="entry name" value="Peflin/Sorcin_CaBP"/>
</dbReference>
<reference evidence="7 8" key="1">
    <citation type="submission" date="2016-05" db="EMBL/GenBank/DDBJ databases">
        <title>Nuclear genome of Blastocystis sp. subtype 1 NandII.</title>
        <authorList>
            <person name="Gentekaki E."/>
            <person name="Curtis B."/>
            <person name="Stairs C."/>
            <person name="Eme L."/>
            <person name="Herman E."/>
            <person name="Klimes V."/>
            <person name="Arias M.C."/>
            <person name="Elias M."/>
            <person name="Hilliou F."/>
            <person name="Klute M."/>
            <person name="Malik S.-B."/>
            <person name="Pightling A."/>
            <person name="Rachubinski R."/>
            <person name="Salas D."/>
            <person name="Schlacht A."/>
            <person name="Suga H."/>
            <person name="Archibald J."/>
            <person name="Ball S.G."/>
            <person name="Clark G."/>
            <person name="Dacks J."/>
            <person name="Van Der Giezen M."/>
            <person name="Tsaousis A."/>
            <person name="Roger A."/>
        </authorList>
    </citation>
    <scope>NUCLEOTIDE SEQUENCE [LARGE SCALE GENOMIC DNA]</scope>
    <source>
        <strain evidence="8">ATCC 50177 / NandII</strain>
    </source>
</reference>
<comment type="caution">
    <text evidence="7">The sequence shown here is derived from an EMBL/GenBank/DDBJ whole genome shotgun (WGS) entry which is preliminary data.</text>
</comment>
<dbReference type="InterPro" id="IPR011992">
    <property type="entry name" value="EF-hand-dom_pair"/>
</dbReference>
<dbReference type="InterPro" id="IPR002048">
    <property type="entry name" value="EF_hand_dom"/>
</dbReference>
<evidence type="ECO:0000256" key="1">
    <source>
        <dbReference type="ARBA" id="ARBA00004496"/>
    </source>
</evidence>